<keyword evidence="1" id="KW-0472">Membrane</keyword>
<proteinExistence type="predicted"/>
<organism evidence="3">
    <name type="scientific">Naegleria gruberi</name>
    <name type="common">Amoeba</name>
    <dbReference type="NCBI Taxonomy" id="5762"/>
    <lineage>
        <taxon>Eukaryota</taxon>
        <taxon>Discoba</taxon>
        <taxon>Heterolobosea</taxon>
        <taxon>Tetramitia</taxon>
        <taxon>Eutetramitia</taxon>
        <taxon>Vahlkampfiidae</taxon>
        <taxon>Naegleria</taxon>
    </lineage>
</organism>
<dbReference type="Proteomes" id="UP000006671">
    <property type="component" value="Unassembled WGS sequence"/>
</dbReference>
<dbReference type="VEuPathDB" id="AmoebaDB:NAEGRDRAFT_69948"/>
<evidence type="ECO:0000313" key="2">
    <source>
        <dbReference type="EMBL" id="EFC42138.1"/>
    </source>
</evidence>
<keyword evidence="1" id="KW-0812">Transmembrane</keyword>
<sequence>MSSLHHQSPAQDDNSAHNRINVLFDTSLVVFNHNEDTVDETSEEINIFLWIKTKLLSTIRMIVFDYQDKERLELFNNRQEMLSKRLPLSGIFHLIILILLSMIIERSEGEESIYLFLILTVIEFFGNIGVIVLILKMELPILNTEICNYCRLVATCMIRLILQIYYGPLFPVWILQVYSMIIVLNAYYFNRGPAVINCLIVIVLGAVSTVLSHVIHFEYFGDSSIEFGHERVCHPCRHFEYIHESQVSNLIKVITLQSVLCGIGLLFSDVSMEQDERNISQQVEIVKGRILNEEKTKFIGHLSHETRNPLMGSMFLN</sequence>
<accession>D2VLY9</accession>
<keyword evidence="3" id="KW-1185">Reference proteome</keyword>
<gene>
    <name evidence="2" type="ORF">NAEGRDRAFT_69948</name>
</gene>
<feature type="transmembrane region" description="Helical" evidence="1">
    <location>
        <begin position="196"/>
        <end position="215"/>
    </location>
</feature>
<feature type="transmembrane region" description="Helical" evidence="1">
    <location>
        <begin position="86"/>
        <end position="107"/>
    </location>
</feature>
<evidence type="ECO:0000313" key="3">
    <source>
        <dbReference type="Proteomes" id="UP000006671"/>
    </source>
</evidence>
<dbReference type="AlphaFoldDB" id="D2VLY9"/>
<protein>
    <submittedName>
        <fullName evidence="2">Predicted protein</fullName>
    </submittedName>
</protein>
<dbReference type="GeneID" id="8855510"/>
<keyword evidence="1" id="KW-1133">Transmembrane helix</keyword>
<reference evidence="2 3" key="1">
    <citation type="journal article" date="2010" name="Cell">
        <title>The genome of Naegleria gruberi illuminates early eukaryotic versatility.</title>
        <authorList>
            <person name="Fritz-Laylin L.K."/>
            <person name="Prochnik S.E."/>
            <person name="Ginger M.L."/>
            <person name="Dacks J.B."/>
            <person name="Carpenter M.L."/>
            <person name="Field M.C."/>
            <person name="Kuo A."/>
            <person name="Paredez A."/>
            <person name="Chapman J."/>
            <person name="Pham J."/>
            <person name="Shu S."/>
            <person name="Neupane R."/>
            <person name="Cipriano M."/>
            <person name="Mancuso J."/>
            <person name="Tu H."/>
            <person name="Salamov A."/>
            <person name="Lindquist E."/>
            <person name="Shapiro H."/>
            <person name="Lucas S."/>
            <person name="Grigoriev I.V."/>
            <person name="Cande W.Z."/>
            <person name="Fulton C."/>
            <person name="Rokhsar D.S."/>
            <person name="Dawson S.C."/>
        </authorList>
    </citation>
    <scope>NUCLEOTIDE SEQUENCE [LARGE SCALE GENOMIC DNA]</scope>
    <source>
        <strain evidence="2 3">NEG-M</strain>
    </source>
</reference>
<dbReference type="RefSeq" id="XP_002674882.1">
    <property type="nucleotide sequence ID" value="XM_002674836.1"/>
</dbReference>
<name>D2VLY9_NAEGR</name>
<dbReference type="KEGG" id="ngr:NAEGRDRAFT_69948"/>
<dbReference type="EMBL" id="GG738881">
    <property type="protein sequence ID" value="EFC42138.1"/>
    <property type="molecule type" value="Genomic_DNA"/>
</dbReference>
<feature type="transmembrane region" description="Helical" evidence="1">
    <location>
        <begin position="113"/>
        <end position="134"/>
    </location>
</feature>
<dbReference type="InParanoid" id="D2VLY9"/>
<evidence type="ECO:0000256" key="1">
    <source>
        <dbReference type="SAM" id="Phobius"/>
    </source>
</evidence>